<protein>
    <submittedName>
        <fullName evidence="2">F-box/LRR-repeat protein</fullName>
    </submittedName>
</protein>
<dbReference type="EMBL" id="LXQA010159345">
    <property type="protein sequence ID" value="MCI27449.1"/>
    <property type="molecule type" value="Genomic_DNA"/>
</dbReference>
<organism evidence="2 3">
    <name type="scientific">Trifolium medium</name>
    <dbReference type="NCBI Taxonomy" id="97028"/>
    <lineage>
        <taxon>Eukaryota</taxon>
        <taxon>Viridiplantae</taxon>
        <taxon>Streptophyta</taxon>
        <taxon>Embryophyta</taxon>
        <taxon>Tracheophyta</taxon>
        <taxon>Spermatophyta</taxon>
        <taxon>Magnoliopsida</taxon>
        <taxon>eudicotyledons</taxon>
        <taxon>Gunneridae</taxon>
        <taxon>Pentapetalae</taxon>
        <taxon>rosids</taxon>
        <taxon>fabids</taxon>
        <taxon>Fabales</taxon>
        <taxon>Fabaceae</taxon>
        <taxon>Papilionoideae</taxon>
        <taxon>50 kb inversion clade</taxon>
        <taxon>NPAAA clade</taxon>
        <taxon>Hologalegina</taxon>
        <taxon>IRL clade</taxon>
        <taxon>Trifolieae</taxon>
        <taxon>Trifolium</taxon>
    </lineage>
</organism>
<dbReference type="Proteomes" id="UP000265520">
    <property type="component" value="Unassembled WGS sequence"/>
</dbReference>
<comment type="caution">
    <text evidence="2">The sequence shown here is derived from an EMBL/GenBank/DDBJ whole genome shotgun (WGS) entry which is preliminary data.</text>
</comment>
<proteinExistence type="predicted"/>
<name>A0A392QTV9_9FABA</name>
<evidence type="ECO:0000313" key="2">
    <source>
        <dbReference type="EMBL" id="MCI27449.1"/>
    </source>
</evidence>
<evidence type="ECO:0000256" key="1">
    <source>
        <dbReference type="SAM" id="MobiDB-lite"/>
    </source>
</evidence>
<feature type="region of interest" description="Disordered" evidence="1">
    <location>
        <begin position="111"/>
        <end position="137"/>
    </location>
</feature>
<feature type="non-terminal residue" evidence="2">
    <location>
        <position position="137"/>
    </location>
</feature>
<reference evidence="2 3" key="1">
    <citation type="journal article" date="2018" name="Front. Plant Sci.">
        <title>Red Clover (Trifolium pratense) and Zigzag Clover (T. medium) - A Picture of Genomic Similarities and Differences.</title>
        <authorList>
            <person name="Dluhosova J."/>
            <person name="Istvanek J."/>
            <person name="Nedelnik J."/>
            <person name="Repkova J."/>
        </authorList>
    </citation>
    <scope>NUCLEOTIDE SEQUENCE [LARGE SCALE GENOMIC DNA]</scope>
    <source>
        <strain evidence="3">cv. 10/8</strain>
        <tissue evidence="2">Leaf</tissue>
    </source>
</reference>
<keyword evidence="3" id="KW-1185">Reference proteome</keyword>
<evidence type="ECO:0000313" key="3">
    <source>
        <dbReference type="Proteomes" id="UP000265520"/>
    </source>
</evidence>
<sequence>MCDLVNVFGGDSSQFSKWKKDIECHFTRADESLWNLVQNGISLTVNSEGIMDNRKDLTKIQRQHYRNHHKSKCMMLKALSQAEFNKLANTSTVKAIFDSLCDLYERKMQDENLEDSSDGKETDNNLITTWDNLDQDA</sequence>
<accession>A0A392QTV9</accession>
<dbReference type="AlphaFoldDB" id="A0A392QTV9"/>
<feature type="compositionally biased region" description="Polar residues" evidence="1">
    <location>
        <begin position="124"/>
        <end position="137"/>
    </location>
</feature>